<dbReference type="STRING" id="30732.ENSOMEP00000007411"/>
<sequence>MKIMGEWRSVDVYSFKMKFAESVCKLMDCGSPITVRRRRQDSREDVWGLYSSCDGSNLTECRKYLMTEMDFTEITCSESIRLVNGDNQCSGRLEVKSNTSWSIVCEDDFDQQDAEVVCRELDCGAPSGLQGALYGETEAPEWSRDFLCEGHESALLKCRSSQLTRWTCPPGKAVEITCSDPDQVMLVGGASRCSGELHLKHHQEWRPVQLHHRWSPESFQVVCHRLNCGSFVSESYKRDRGKKPVWWIETDCMKNMSLWRECVEVDDSSSSAQINITCSESIRLVNGDNRCSGRLEVKSNNSWSIVCEDDFDQQDAEVVCRELGCGAPSVLQGAVYGETEAPEWSREFLCEGHESALLHCKSSSSSQKFCSSGKAVELTCSVSLRLVGTTSRCAGVLEMFYSKEWRPVYDYKSEENWNHESATAVCSRLDCGSSVFQEVTDNSTRRDVWRIESSCWKSLSDHCVFGYDYNYYSEDRLEVSCSDSLESPNISVSSSSGVSKARNQGLQVFFGTSFSIICSSHHLYQGGIFQLIFNNSTTTLNNTLPAVNNSALFSFLEASHAHQGDYICVHHVHINSQNLTLQSQQLSLTVLVSVSLTEFIIRHVVVLLIMVVSTSALYVYFKVLQP</sequence>
<evidence type="ECO:0000256" key="4">
    <source>
        <dbReference type="ARBA" id="ARBA00022737"/>
    </source>
</evidence>
<evidence type="ECO:0000256" key="5">
    <source>
        <dbReference type="ARBA" id="ARBA00023157"/>
    </source>
</evidence>
<reference evidence="10" key="2">
    <citation type="submission" date="2025-09" db="UniProtKB">
        <authorList>
            <consortium name="Ensembl"/>
        </authorList>
    </citation>
    <scope>IDENTIFICATION</scope>
</reference>
<feature type="domain" description="SRCR" evidence="9">
    <location>
        <begin position="282"/>
        <end position="381"/>
    </location>
</feature>
<name>A0A3B3BP66_ORYME</name>
<reference evidence="10" key="1">
    <citation type="submission" date="2025-08" db="UniProtKB">
        <authorList>
            <consortium name="Ensembl"/>
        </authorList>
    </citation>
    <scope>IDENTIFICATION</scope>
</reference>
<evidence type="ECO:0000256" key="2">
    <source>
        <dbReference type="ARBA" id="ARBA00022525"/>
    </source>
</evidence>
<keyword evidence="4" id="KW-0677">Repeat</keyword>
<dbReference type="SMART" id="SM00202">
    <property type="entry name" value="SR"/>
    <property type="match status" value="4"/>
</dbReference>
<dbReference type="PANTHER" id="PTHR48071:SF15">
    <property type="entry name" value="SRCR DOMAIN-CONTAINING PROTEIN"/>
    <property type="match status" value="1"/>
</dbReference>
<evidence type="ECO:0000256" key="6">
    <source>
        <dbReference type="ARBA" id="ARBA00023180"/>
    </source>
</evidence>
<comment type="caution">
    <text evidence="7">Lacks conserved residue(s) required for the propagation of feature annotation.</text>
</comment>
<dbReference type="Pfam" id="PF00530">
    <property type="entry name" value="SRCR"/>
    <property type="match status" value="4"/>
</dbReference>
<dbReference type="Proteomes" id="UP000261560">
    <property type="component" value="Unplaced"/>
</dbReference>
<dbReference type="GeneTree" id="ENSGT00940000163299"/>
<accession>A0A3B3BP66</accession>
<dbReference type="PRINTS" id="PR00258">
    <property type="entry name" value="SPERACTRCPTR"/>
</dbReference>
<dbReference type="InterPro" id="IPR013783">
    <property type="entry name" value="Ig-like_fold"/>
</dbReference>
<proteinExistence type="predicted"/>
<dbReference type="InterPro" id="IPR036772">
    <property type="entry name" value="SRCR-like_dom_sf"/>
</dbReference>
<dbReference type="PROSITE" id="PS50287">
    <property type="entry name" value="SRCR_2"/>
    <property type="match status" value="5"/>
</dbReference>
<keyword evidence="8" id="KW-1133">Transmembrane helix</keyword>
<evidence type="ECO:0000256" key="7">
    <source>
        <dbReference type="PROSITE-ProRule" id="PRU00196"/>
    </source>
</evidence>
<feature type="disulfide bond" evidence="7">
    <location>
        <begin position="252"/>
        <end position="262"/>
    </location>
</feature>
<keyword evidence="6" id="KW-0325">Glycoprotein</keyword>
<evidence type="ECO:0000256" key="8">
    <source>
        <dbReference type="SAM" id="Phobius"/>
    </source>
</evidence>
<dbReference type="PaxDb" id="30732-ENSOMEP00000007411"/>
<dbReference type="PANTHER" id="PTHR48071">
    <property type="entry name" value="SRCR DOMAIN-CONTAINING PROTEIN"/>
    <property type="match status" value="1"/>
</dbReference>
<keyword evidence="2" id="KW-0964">Secreted</keyword>
<keyword evidence="11" id="KW-1185">Reference proteome</keyword>
<dbReference type="GO" id="GO:0005886">
    <property type="term" value="C:plasma membrane"/>
    <property type="evidence" value="ECO:0007669"/>
    <property type="project" value="TreeGrafter"/>
</dbReference>
<feature type="domain" description="SRCR" evidence="9">
    <location>
        <begin position="1"/>
        <end position="85"/>
    </location>
</feature>
<keyword evidence="3" id="KW-0732">Signal</keyword>
<feature type="domain" description="SRCR" evidence="9">
    <location>
        <begin position="80"/>
        <end position="179"/>
    </location>
</feature>
<keyword evidence="8" id="KW-0472">Membrane</keyword>
<dbReference type="SUPFAM" id="SSF48726">
    <property type="entry name" value="Immunoglobulin"/>
    <property type="match status" value="1"/>
</dbReference>
<dbReference type="GO" id="GO:0005615">
    <property type="term" value="C:extracellular space"/>
    <property type="evidence" value="ECO:0007669"/>
    <property type="project" value="TreeGrafter"/>
</dbReference>
<protein>
    <recommendedName>
        <fullName evidence="9">SRCR domain-containing protein</fullName>
    </recommendedName>
</protein>
<organism evidence="10 11">
    <name type="scientific">Oryzias melastigma</name>
    <name type="common">Marine medaka</name>
    <dbReference type="NCBI Taxonomy" id="30732"/>
    <lineage>
        <taxon>Eukaryota</taxon>
        <taxon>Metazoa</taxon>
        <taxon>Chordata</taxon>
        <taxon>Craniata</taxon>
        <taxon>Vertebrata</taxon>
        <taxon>Euteleostomi</taxon>
        <taxon>Actinopterygii</taxon>
        <taxon>Neopterygii</taxon>
        <taxon>Teleostei</taxon>
        <taxon>Neoteleostei</taxon>
        <taxon>Acanthomorphata</taxon>
        <taxon>Ovalentaria</taxon>
        <taxon>Atherinomorphae</taxon>
        <taxon>Beloniformes</taxon>
        <taxon>Adrianichthyidae</taxon>
        <taxon>Oryziinae</taxon>
        <taxon>Oryzias</taxon>
    </lineage>
</organism>
<dbReference type="GO" id="GO:0031638">
    <property type="term" value="P:zymogen activation"/>
    <property type="evidence" value="ECO:0007669"/>
    <property type="project" value="TreeGrafter"/>
</dbReference>
<keyword evidence="8" id="KW-0812">Transmembrane</keyword>
<comment type="subcellular location">
    <subcellularLocation>
        <location evidence="1">Secreted</location>
    </subcellularLocation>
</comment>
<evidence type="ECO:0000259" key="9">
    <source>
        <dbReference type="PROSITE" id="PS50287"/>
    </source>
</evidence>
<dbReference type="FunFam" id="3.10.250.10:FF:000013">
    <property type="entry name" value="CD163 molecule like 1"/>
    <property type="match status" value="2"/>
</dbReference>
<feature type="transmembrane region" description="Helical" evidence="8">
    <location>
        <begin position="599"/>
        <end position="621"/>
    </location>
</feature>
<evidence type="ECO:0000256" key="1">
    <source>
        <dbReference type="ARBA" id="ARBA00004613"/>
    </source>
</evidence>
<dbReference type="InterPro" id="IPR036179">
    <property type="entry name" value="Ig-like_dom_sf"/>
</dbReference>
<evidence type="ECO:0000256" key="3">
    <source>
        <dbReference type="ARBA" id="ARBA00022729"/>
    </source>
</evidence>
<feature type="disulfide bond" evidence="7">
    <location>
        <begin position="350"/>
        <end position="360"/>
    </location>
</feature>
<dbReference type="GO" id="GO:0004252">
    <property type="term" value="F:serine-type endopeptidase activity"/>
    <property type="evidence" value="ECO:0007669"/>
    <property type="project" value="TreeGrafter"/>
</dbReference>
<feature type="disulfide bond" evidence="7">
    <location>
        <begin position="148"/>
        <end position="158"/>
    </location>
</feature>
<dbReference type="SUPFAM" id="SSF56487">
    <property type="entry name" value="SRCR-like"/>
    <property type="match status" value="5"/>
</dbReference>
<dbReference type="AlphaFoldDB" id="A0A3B3BP66"/>
<evidence type="ECO:0000313" key="11">
    <source>
        <dbReference type="Proteomes" id="UP000261560"/>
    </source>
</evidence>
<evidence type="ECO:0000313" key="10">
    <source>
        <dbReference type="Ensembl" id="ENSOMEP00000007411.1"/>
    </source>
</evidence>
<feature type="domain" description="SRCR" evidence="9">
    <location>
        <begin position="184"/>
        <end position="279"/>
    </location>
</feature>
<dbReference type="InterPro" id="IPR001190">
    <property type="entry name" value="SRCR"/>
</dbReference>
<keyword evidence="5 7" id="KW-1015">Disulfide bond</keyword>
<feature type="domain" description="SRCR" evidence="9">
    <location>
        <begin position="384"/>
        <end position="495"/>
    </location>
</feature>
<dbReference type="Ensembl" id="ENSOMET00000004164.1">
    <property type="protein sequence ID" value="ENSOMEP00000007411.1"/>
    <property type="gene ID" value="ENSOMEG00000008518.1"/>
</dbReference>
<dbReference type="Gene3D" id="3.10.250.10">
    <property type="entry name" value="SRCR-like domain"/>
    <property type="match status" value="5"/>
</dbReference>
<dbReference type="Gene3D" id="2.60.40.10">
    <property type="entry name" value="Immunoglobulins"/>
    <property type="match status" value="1"/>
</dbReference>